<dbReference type="AlphaFoldDB" id="A0A5C1ABQ5"/>
<name>A0A5C1ABQ5_9BACT</name>
<accession>A0A5C1ABQ5</accession>
<dbReference type="Pfam" id="PF10816">
    <property type="entry name" value="DUF2760"/>
    <property type="match status" value="1"/>
</dbReference>
<dbReference type="InterPro" id="IPR021212">
    <property type="entry name" value="DUF2760"/>
</dbReference>
<keyword evidence="2" id="KW-0812">Transmembrane</keyword>
<feature type="region of interest" description="Disordered" evidence="1">
    <location>
        <begin position="57"/>
        <end position="94"/>
    </location>
</feature>
<reference evidence="5" key="1">
    <citation type="submission" date="2019-08" db="EMBL/GenBank/DDBJ databases">
        <title>Limnoglobus roseus gen. nov., sp. nov., a novel freshwater planctomycete with a giant genome from the family Gemmataceae.</title>
        <authorList>
            <person name="Kulichevskaya I.S."/>
            <person name="Naumoff D.G."/>
            <person name="Miroshnikov K."/>
            <person name="Ivanova A."/>
            <person name="Philippov D.A."/>
            <person name="Hakobyan A."/>
            <person name="Rijpstra I.C."/>
            <person name="Sinninghe Damste J.S."/>
            <person name="Liesack W."/>
            <person name="Dedysh S.N."/>
        </authorList>
    </citation>
    <scope>NUCLEOTIDE SEQUENCE [LARGE SCALE GENOMIC DNA]</scope>
    <source>
        <strain evidence="5">PX52</strain>
    </source>
</reference>
<protein>
    <recommendedName>
        <fullName evidence="3">DUF2760 domain-containing protein</fullName>
    </recommendedName>
</protein>
<keyword evidence="5" id="KW-1185">Reference proteome</keyword>
<evidence type="ECO:0000256" key="1">
    <source>
        <dbReference type="SAM" id="MobiDB-lite"/>
    </source>
</evidence>
<feature type="transmembrane region" description="Helical" evidence="2">
    <location>
        <begin position="6"/>
        <end position="24"/>
    </location>
</feature>
<dbReference type="Proteomes" id="UP000324974">
    <property type="component" value="Chromosome"/>
</dbReference>
<gene>
    <name evidence="4" type="ORF">PX52LOC_03079</name>
</gene>
<dbReference type="OrthoDB" id="21395at2"/>
<evidence type="ECO:0000313" key="5">
    <source>
        <dbReference type="Proteomes" id="UP000324974"/>
    </source>
</evidence>
<dbReference type="KEGG" id="lrs:PX52LOC_03079"/>
<feature type="domain" description="DUF2760" evidence="3">
    <location>
        <begin position="98"/>
        <end position="216"/>
    </location>
</feature>
<evidence type="ECO:0000313" key="4">
    <source>
        <dbReference type="EMBL" id="QEL16140.1"/>
    </source>
</evidence>
<dbReference type="EMBL" id="CP042425">
    <property type="protein sequence ID" value="QEL16140.1"/>
    <property type="molecule type" value="Genomic_DNA"/>
</dbReference>
<dbReference type="RefSeq" id="WP_149110902.1">
    <property type="nucleotide sequence ID" value="NZ_CP042425.1"/>
</dbReference>
<keyword evidence="2" id="KW-1133">Transmembrane helix</keyword>
<evidence type="ECO:0000259" key="3">
    <source>
        <dbReference type="Pfam" id="PF10816"/>
    </source>
</evidence>
<keyword evidence="2" id="KW-0472">Membrane</keyword>
<evidence type="ECO:0000256" key="2">
    <source>
        <dbReference type="SAM" id="Phobius"/>
    </source>
</evidence>
<organism evidence="4 5">
    <name type="scientific">Limnoglobus roseus</name>
    <dbReference type="NCBI Taxonomy" id="2598579"/>
    <lineage>
        <taxon>Bacteria</taxon>
        <taxon>Pseudomonadati</taxon>
        <taxon>Planctomycetota</taxon>
        <taxon>Planctomycetia</taxon>
        <taxon>Gemmatales</taxon>
        <taxon>Gemmataceae</taxon>
        <taxon>Limnoglobus</taxon>
    </lineage>
</organism>
<sequence length="219" mass="23027">MEYLLGFVVGLIVAGFLFTVVMIARAGSIGKASWGLNVAGRSNIDPTFGNKVNELMGLPPQSIPAPSSPPPAATSPPPPPPASTAKSKPTITKPTGEPLRLLALLQSEARLLDFLLEDIGGYQDAQVGQAVRDIHRKAQGVLKQHLTLEPIVAGTEGDKVTVPAGFDPSAIRVLGNVTGQPPYTGEVQHPGWRVRELKLSPLPAGQDAFVVQPAEVQLA</sequence>
<feature type="compositionally biased region" description="Pro residues" evidence="1">
    <location>
        <begin position="61"/>
        <end position="82"/>
    </location>
</feature>
<proteinExistence type="predicted"/>